<evidence type="ECO:0000313" key="2">
    <source>
        <dbReference type="EMBL" id="RUQ87631.1"/>
    </source>
</evidence>
<gene>
    <name evidence="1" type="ORF">CLV49_1395</name>
    <name evidence="2" type="ORF">ELQ93_12220</name>
</gene>
<protein>
    <recommendedName>
        <fullName evidence="5">Glycosyltransferase involved in cell wall biosynthesis</fullName>
    </recommendedName>
</protein>
<evidence type="ECO:0008006" key="5">
    <source>
        <dbReference type="Google" id="ProtNLM"/>
    </source>
</evidence>
<sequence>MTDTDVPALLLHDDDRHGVARFAREVATEVATVLGRDASVSESVWAAGGETSDRVHAQFTDRLWARSPEDAAERFVALADERRVSVTLHDVPQPSDGHAFERRTAAYARVVGAAELVVVNSRHELALLEEVGLRPRSVAVIPLPVPVSIRSRVDDRALDPAVAVLGWIYPGKGHLEAIEAAATAGTGLAMRALGAPSPGHDADVEALVARGRELGVEVAVSGFLSDDELTAAAARVAVPVVAHQHFSASGSINSWVSAGRRPLVLRTRYTEEMDALRPGTLTLVDPDALAAAVARAHAEPGSTFLDAGTSTRPHPADTARAYLDAWREAER</sequence>
<reference evidence="1 3" key="1">
    <citation type="submission" date="2018-03" db="EMBL/GenBank/DDBJ databases">
        <title>Genomic Encyclopedia of Archaeal and Bacterial Type Strains, Phase II (KMG-II): from individual species to whole genera.</title>
        <authorList>
            <person name="Goeker M."/>
        </authorList>
    </citation>
    <scope>NUCLEOTIDE SEQUENCE [LARGE SCALE GENOMIC DNA]</scope>
    <source>
        <strain evidence="1 3">DSM 21548</strain>
    </source>
</reference>
<dbReference type="Proteomes" id="UP000241203">
    <property type="component" value="Unassembled WGS sequence"/>
</dbReference>
<accession>A0A2P8GUZ0</accession>
<organism evidence="1 3">
    <name type="scientific">Labedella gwakjiensis</name>
    <dbReference type="NCBI Taxonomy" id="390269"/>
    <lineage>
        <taxon>Bacteria</taxon>
        <taxon>Bacillati</taxon>
        <taxon>Actinomycetota</taxon>
        <taxon>Actinomycetes</taxon>
        <taxon>Micrococcales</taxon>
        <taxon>Microbacteriaceae</taxon>
        <taxon>Labedella</taxon>
    </lineage>
</organism>
<keyword evidence="4" id="KW-1185">Reference proteome</keyword>
<name>A0A2P8GUZ0_9MICO</name>
<dbReference type="AlphaFoldDB" id="A0A2P8GUZ0"/>
<dbReference type="OrthoDB" id="4120491at2"/>
<dbReference type="Gene3D" id="3.40.50.2000">
    <property type="entry name" value="Glycogen Phosphorylase B"/>
    <property type="match status" value="1"/>
</dbReference>
<evidence type="ECO:0000313" key="3">
    <source>
        <dbReference type="Proteomes" id="UP000241203"/>
    </source>
</evidence>
<comment type="caution">
    <text evidence="1">The sequence shown here is derived from an EMBL/GenBank/DDBJ whole genome shotgun (WGS) entry which is preliminary data.</text>
</comment>
<reference evidence="2 4" key="2">
    <citation type="submission" date="2018-12" db="EMBL/GenBank/DDBJ databases">
        <authorList>
            <person name="hu s."/>
            <person name="Xu Y."/>
            <person name="Xu B."/>
            <person name="Li F."/>
        </authorList>
    </citation>
    <scope>NUCLEOTIDE SEQUENCE [LARGE SCALE GENOMIC DNA]</scope>
    <source>
        <strain evidence="2 4">KSW2-17</strain>
    </source>
</reference>
<evidence type="ECO:0000313" key="1">
    <source>
        <dbReference type="EMBL" id="PSL37788.1"/>
    </source>
</evidence>
<dbReference type="EMBL" id="RZGY01000001">
    <property type="protein sequence ID" value="RUQ87631.1"/>
    <property type="molecule type" value="Genomic_DNA"/>
</dbReference>
<proteinExistence type="predicted"/>
<dbReference type="SUPFAM" id="SSF53756">
    <property type="entry name" value="UDP-Glycosyltransferase/glycogen phosphorylase"/>
    <property type="match status" value="1"/>
</dbReference>
<evidence type="ECO:0000313" key="4">
    <source>
        <dbReference type="Proteomes" id="UP000268291"/>
    </source>
</evidence>
<dbReference type="Proteomes" id="UP000268291">
    <property type="component" value="Unassembled WGS sequence"/>
</dbReference>
<dbReference type="EMBL" id="PYAU01000001">
    <property type="protein sequence ID" value="PSL37788.1"/>
    <property type="molecule type" value="Genomic_DNA"/>
</dbReference>
<dbReference type="RefSeq" id="WP_106562887.1">
    <property type="nucleotide sequence ID" value="NZ_PYAU01000001.1"/>
</dbReference>